<organism evidence="10 11">
    <name type="scientific">Marinimicrobium koreense</name>
    <dbReference type="NCBI Taxonomy" id="306545"/>
    <lineage>
        <taxon>Bacteria</taxon>
        <taxon>Pseudomonadati</taxon>
        <taxon>Pseudomonadota</taxon>
        <taxon>Gammaproteobacteria</taxon>
        <taxon>Cellvibrionales</taxon>
        <taxon>Cellvibrionaceae</taxon>
        <taxon>Marinimicrobium</taxon>
    </lineage>
</organism>
<gene>
    <name evidence="10" type="ORF">EDC38_0483</name>
</gene>
<keyword evidence="4" id="KW-0378">Hydrolase</keyword>
<evidence type="ECO:0000259" key="7">
    <source>
        <dbReference type="Pfam" id="PF01368"/>
    </source>
</evidence>
<comment type="caution">
    <text evidence="10">The sequence shown here is derived from an EMBL/GenBank/DDBJ whole genome shotgun (WGS) entry which is preliminary data.</text>
</comment>
<name>A0A3N1NM54_9GAMM</name>
<accession>A0A3N1NM54</accession>
<keyword evidence="3" id="KW-0540">Nuclease</keyword>
<evidence type="ECO:0000256" key="4">
    <source>
        <dbReference type="ARBA" id="ARBA00022801"/>
    </source>
</evidence>
<evidence type="ECO:0000256" key="5">
    <source>
        <dbReference type="ARBA" id="ARBA00022839"/>
    </source>
</evidence>
<dbReference type="InterPro" id="IPR004610">
    <property type="entry name" value="RecJ"/>
</dbReference>
<dbReference type="Proteomes" id="UP000273643">
    <property type="component" value="Unassembled WGS sequence"/>
</dbReference>
<evidence type="ECO:0000313" key="10">
    <source>
        <dbReference type="EMBL" id="ROQ19892.1"/>
    </source>
</evidence>
<evidence type="ECO:0000256" key="1">
    <source>
        <dbReference type="ARBA" id="ARBA00005915"/>
    </source>
</evidence>
<dbReference type="GO" id="GO:0006310">
    <property type="term" value="P:DNA recombination"/>
    <property type="evidence" value="ECO:0007669"/>
    <property type="project" value="InterPro"/>
</dbReference>
<dbReference type="OrthoDB" id="9809852at2"/>
<dbReference type="Pfam" id="PF02272">
    <property type="entry name" value="DHHA1"/>
    <property type="match status" value="1"/>
</dbReference>
<dbReference type="FunFam" id="3.90.1640.30:FF:000001">
    <property type="entry name" value="Single-stranded-DNA-specific exonuclease RecJ"/>
    <property type="match status" value="1"/>
</dbReference>
<dbReference type="GO" id="GO:0006281">
    <property type="term" value="P:DNA repair"/>
    <property type="evidence" value="ECO:0007669"/>
    <property type="project" value="InterPro"/>
</dbReference>
<dbReference type="NCBIfam" id="TIGR00644">
    <property type="entry name" value="recJ"/>
    <property type="match status" value="1"/>
</dbReference>
<protein>
    <recommendedName>
        <fullName evidence="2">Single-stranded-DNA-specific exonuclease RecJ</fullName>
    </recommendedName>
</protein>
<keyword evidence="5 10" id="KW-0269">Exonuclease</keyword>
<evidence type="ECO:0000259" key="8">
    <source>
        <dbReference type="Pfam" id="PF02272"/>
    </source>
</evidence>
<dbReference type="GO" id="GO:0003676">
    <property type="term" value="F:nucleic acid binding"/>
    <property type="evidence" value="ECO:0007669"/>
    <property type="project" value="InterPro"/>
</dbReference>
<evidence type="ECO:0000256" key="2">
    <source>
        <dbReference type="ARBA" id="ARBA00019841"/>
    </source>
</evidence>
<dbReference type="GO" id="GO:0008409">
    <property type="term" value="F:5'-3' exonuclease activity"/>
    <property type="evidence" value="ECO:0007669"/>
    <property type="project" value="InterPro"/>
</dbReference>
<evidence type="ECO:0000256" key="3">
    <source>
        <dbReference type="ARBA" id="ARBA00022722"/>
    </source>
</evidence>
<evidence type="ECO:0000259" key="9">
    <source>
        <dbReference type="Pfam" id="PF17768"/>
    </source>
</evidence>
<comment type="similarity">
    <text evidence="1">Belongs to the RecJ family.</text>
</comment>
<dbReference type="AlphaFoldDB" id="A0A3N1NM54"/>
<reference evidence="10 11" key="1">
    <citation type="submission" date="2018-11" db="EMBL/GenBank/DDBJ databases">
        <title>Genomic Encyclopedia of Type Strains, Phase IV (KMG-IV): sequencing the most valuable type-strain genomes for metagenomic binning, comparative biology and taxonomic classification.</title>
        <authorList>
            <person name="Goeker M."/>
        </authorList>
    </citation>
    <scope>NUCLEOTIDE SEQUENCE [LARGE SCALE GENOMIC DNA]</scope>
    <source>
        <strain evidence="10 11">DSM 16974</strain>
    </source>
</reference>
<keyword evidence="11" id="KW-1185">Reference proteome</keyword>
<dbReference type="InterPro" id="IPR051673">
    <property type="entry name" value="SSDNA_exonuclease_RecJ"/>
</dbReference>
<dbReference type="RefSeq" id="WP_123637170.1">
    <property type="nucleotide sequence ID" value="NZ_RJUK01000001.1"/>
</dbReference>
<dbReference type="InterPro" id="IPR038763">
    <property type="entry name" value="DHH_sf"/>
</dbReference>
<dbReference type="Gene3D" id="3.10.310.30">
    <property type="match status" value="1"/>
</dbReference>
<dbReference type="InterPro" id="IPR001667">
    <property type="entry name" value="DDH_dom"/>
</dbReference>
<dbReference type="EMBL" id="RJUK01000001">
    <property type="protein sequence ID" value="ROQ19892.1"/>
    <property type="molecule type" value="Genomic_DNA"/>
</dbReference>
<dbReference type="InterPro" id="IPR003156">
    <property type="entry name" value="DHHA1_dom"/>
</dbReference>
<dbReference type="PANTHER" id="PTHR30255">
    <property type="entry name" value="SINGLE-STRANDED-DNA-SPECIFIC EXONUCLEASE RECJ"/>
    <property type="match status" value="1"/>
</dbReference>
<evidence type="ECO:0000313" key="11">
    <source>
        <dbReference type="Proteomes" id="UP000273643"/>
    </source>
</evidence>
<sequence>MQKTILRRTPPEHSLETPLAGDLPPLLDRLYRLRGVSRSEELSHKLQHLHKPTFKGLPEAVALLADAVEAQANVLVVGDFDADGATSSALAVMALQAMGLSSVDFLVPNRFEYGYGLTPEIVDVAAAMAPDVIVTVDNGISSVEGVRAAQEHGIAVVVTDHHLPGDELPSAEAIVNPNQPGCPFPSKNLAGVGVIFYVMNALRAELRQRGWFAQGQPEPNMANFLDLVALGTVADVVPLDHNNRILVSQGLQRIRAGVARPGIIALLDVAGRQMHRLVASDLGFAIGPRLNAAGRLDDISVGIQCLMCDSDELAREMALTLDELNRDRKAIESGMQKEAVAMLNRLQLDEENQALPWGLCLYDGNWHQGVIGILASRIKDRLHRPVIVFADAGEGEIKGSARSIAGLHIRDALDAVAARHPHLLNKFGGHAMAAGMTLSRENFDAFQQAFDEEVKRQLQPEDLQPVLVSDGNLTPTEVNLELASLLRNAGPWGQHFPEPLFDGDFALVQQRLVGEKHLKMTLALDSQGQHLVDAIAFNIDPELWPNPSVQRVHLAYRLDVNEFRGRQSVQLMVEYIEPA</sequence>
<dbReference type="Gene3D" id="3.90.1640.30">
    <property type="match status" value="1"/>
</dbReference>
<evidence type="ECO:0000256" key="6">
    <source>
        <dbReference type="SAM" id="MobiDB-lite"/>
    </source>
</evidence>
<dbReference type="Pfam" id="PF17768">
    <property type="entry name" value="RecJ_OB"/>
    <property type="match status" value="1"/>
</dbReference>
<dbReference type="PANTHER" id="PTHR30255:SF2">
    <property type="entry name" value="SINGLE-STRANDED-DNA-SPECIFIC EXONUCLEASE RECJ"/>
    <property type="match status" value="1"/>
</dbReference>
<feature type="domain" description="DDH" evidence="7">
    <location>
        <begin position="73"/>
        <end position="232"/>
    </location>
</feature>
<proteinExistence type="inferred from homology"/>
<dbReference type="SUPFAM" id="SSF64182">
    <property type="entry name" value="DHH phosphoesterases"/>
    <property type="match status" value="1"/>
</dbReference>
<dbReference type="Pfam" id="PF01368">
    <property type="entry name" value="DHH"/>
    <property type="match status" value="1"/>
</dbReference>
<feature type="region of interest" description="Disordered" evidence="6">
    <location>
        <begin position="1"/>
        <end position="20"/>
    </location>
</feature>
<feature type="domain" description="RecJ OB" evidence="9">
    <location>
        <begin position="470"/>
        <end position="574"/>
    </location>
</feature>
<dbReference type="InterPro" id="IPR041122">
    <property type="entry name" value="RecJ_OB"/>
</dbReference>
<feature type="domain" description="DHHA1" evidence="8">
    <location>
        <begin position="362"/>
        <end position="455"/>
    </location>
</feature>